<keyword evidence="2" id="KW-1185">Reference proteome</keyword>
<proteinExistence type="predicted"/>
<evidence type="ECO:0000313" key="2">
    <source>
        <dbReference type="Proteomes" id="UP000004946"/>
    </source>
</evidence>
<dbReference type="EMBL" id="AEON01000001">
    <property type="protein sequence ID" value="EFT83083.1"/>
    <property type="molecule type" value="Genomic_DNA"/>
</dbReference>
<dbReference type="PATRIC" id="fig|864564.6.peg.1630"/>
<dbReference type="KEGG" id="pdo:PSDT_1488"/>
<protein>
    <submittedName>
        <fullName evidence="1">Uncharacterized protein</fullName>
    </submittedName>
</protein>
<organism evidence="1 2">
    <name type="scientific">Parascardovia denticolens DSM 10105 = JCM 12538</name>
    <dbReference type="NCBI Taxonomy" id="864564"/>
    <lineage>
        <taxon>Bacteria</taxon>
        <taxon>Bacillati</taxon>
        <taxon>Actinomycetota</taxon>
        <taxon>Actinomycetes</taxon>
        <taxon>Bifidobacteriales</taxon>
        <taxon>Bifidobacteriaceae</taxon>
        <taxon>Parascardovia</taxon>
    </lineage>
</organism>
<dbReference type="eggNOG" id="ENOG50331UW">
    <property type="taxonomic scope" value="Bacteria"/>
</dbReference>
<name>E6JYS2_PARDN</name>
<comment type="caution">
    <text evidence="1">The sequence shown here is derived from an EMBL/GenBank/DDBJ whole genome shotgun (WGS) entry which is preliminary data.</text>
</comment>
<dbReference type="HOGENOM" id="CLU_1061083_0_0_11"/>
<gene>
    <name evidence="1" type="ORF">HMPREF0620_0088</name>
</gene>
<accession>E6JYS2</accession>
<reference evidence="1 2" key="1">
    <citation type="submission" date="2010-12" db="EMBL/GenBank/DDBJ databases">
        <authorList>
            <person name="Muzny D."/>
            <person name="Qin X."/>
            <person name="Buhay C."/>
            <person name="Dugan-Rocha S."/>
            <person name="Ding Y."/>
            <person name="Chen G."/>
            <person name="Hawes A."/>
            <person name="Holder M."/>
            <person name="Jhangiani S."/>
            <person name="Johnson A."/>
            <person name="Khan Z."/>
            <person name="Li Z."/>
            <person name="Liu W."/>
            <person name="Liu X."/>
            <person name="Perez L."/>
            <person name="Shen H."/>
            <person name="Wang Q."/>
            <person name="Watt J."/>
            <person name="Xi L."/>
            <person name="Xin Y."/>
            <person name="Zhou J."/>
            <person name="Deng J."/>
            <person name="Jiang H."/>
            <person name="Liu Y."/>
            <person name="Qu J."/>
            <person name="Song X.-Z."/>
            <person name="Zhang L."/>
            <person name="Villasana D."/>
            <person name="Johnson A."/>
            <person name="Liu J."/>
            <person name="Liyanage D."/>
            <person name="Lorensuhewa L."/>
            <person name="Robinson T."/>
            <person name="Song A."/>
            <person name="Song B.-B."/>
            <person name="Dinh H."/>
            <person name="Thornton R."/>
            <person name="Coyle M."/>
            <person name="Francisco L."/>
            <person name="Jackson L."/>
            <person name="Javaid M."/>
            <person name="Korchina V."/>
            <person name="Kovar C."/>
            <person name="Mata R."/>
            <person name="Mathew T."/>
            <person name="Ngo R."/>
            <person name="Nguyen L."/>
            <person name="Nguyen N."/>
            <person name="Okwuonu G."/>
            <person name="Ongeri F."/>
            <person name="Pham C."/>
            <person name="Simmons D."/>
            <person name="Wilczek-Boney K."/>
            <person name="Hale W."/>
            <person name="Jakkamsetti A."/>
            <person name="Pham P."/>
            <person name="Ruth R."/>
            <person name="San Lucas F."/>
            <person name="Warren J."/>
            <person name="Zhang J."/>
            <person name="Zhao Z."/>
            <person name="Zhou C."/>
            <person name="Zhu D."/>
            <person name="Lee S."/>
            <person name="Bess C."/>
            <person name="Blankenburg K."/>
            <person name="Forbes L."/>
            <person name="Fu Q."/>
            <person name="Gubbala S."/>
            <person name="Hirani K."/>
            <person name="Jayaseelan J.C."/>
            <person name="Lara F."/>
            <person name="Munidasa M."/>
            <person name="Palculict T."/>
            <person name="Patil S."/>
            <person name="Pu L.-L."/>
            <person name="Saada N."/>
            <person name="Tang L."/>
            <person name="Weissenberger G."/>
            <person name="Zhu Y."/>
            <person name="Hemphill L."/>
            <person name="Shang Y."/>
            <person name="Youmans B."/>
            <person name="Ayvaz T."/>
            <person name="Ross M."/>
            <person name="Santibanez J."/>
            <person name="Aqrawi P."/>
            <person name="Gross S."/>
            <person name="Joshi V."/>
            <person name="Fowler G."/>
            <person name="Nazareth L."/>
            <person name="Reid J."/>
            <person name="Worley K."/>
            <person name="Petrosino J."/>
            <person name="Highlander S."/>
            <person name="Gibbs R."/>
        </authorList>
    </citation>
    <scope>NUCLEOTIDE SEQUENCE [LARGE SCALE GENOMIC DNA]</scope>
    <source>
        <strain evidence="1 2">DSM 10105</strain>
    </source>
</reference>
<sequence length="262" mass="29343">MKEDGGYVIHKHAQMDSGKLSWTKRGLFYSDRYADYRLTDQAKPQRRSVPKPNVEDGLATLADESTTVGIYNGRFTGKGMDYNEQIIISTRGRSPSLRSHRQYGTTFAYGNDVYNISDGKNPDGRGYNQLDRTVRNKRFSLSRILIRQAPLSEAGSPVTNASCSGDEAGFLGSHPILSEVKPLGGKESESLLRVKQKDETGVEIAQTVEIIDTRHRRWKSLPLLNPNKTAFASPYAKFIYSRQVPLSLRGRFLNWLHGDGVS</sequence>
<dbReference type="RefSeq" id="WP_006288526.1">
    <property type="nucleotide sequence ID" value="NZ_AP012333.1"/>
</dbReference>
<evidence type="ECO:0000313" key="1">
    <source>
        <dbReference type="EMBL" id="EFT83083.1"/>
    </source>
</evidence>
<dbReference type="Proteomes" id="UP000004946">
    <property type="component" value="Chromosome"/>
</dbReference>
<dbReference type="AlphaFoldDB" id="E6JYS2"/>